<reference evidence="5" key="2">
    <citation type="submission" date="2023-05" db="EMBL/GenBank/DDBJ databases">
        <authorList>
            <person name="Fouks B."/>
        </authorList>
    </citation>
    <scope>NUCLEOTIDE SEQUENCE</scope>
    <source>
        <strain evidence="5">Stay&amp;Tobe</strain>
        <tissue evidence="5">Testes</tissue>
    </source>
</reference>
<dbReference type="InterPro" id="IPR036282">
    <property type="entry name" value="Glutathione-S-Trfase_C_sf"/>
</dbReference>
<dbReference type="PROSITE" id="PS50405">
    <property type="entry name" value="GST_CTER"/>
    <property type="match status" value="1"/>
</dbReference>
<reference evidence="5" key="1">
    <citation type="journal article" date="2023" name="IScience">
        <title>Live-bearing cockroach genome reveals convergent evolutionary mechanisms linked to viviparity in insects and beyond.</title>
        <authorList>
            <person name="Fouks B."/>
            <person name="Harrison M.C."/>
            <person name="Mikhailova A.A."/>
            <person name="Marchal E."/>
            <person name="English S."/>
            <person name="Carruthers M."/>
            <person name="Jennings E.C."/>
            <person name="Chiamaka E.L."/>
            <person name="Frigard R.A."/>
            <person name="Pippel M."/>
            <person name="Attardo G.M."/>
            <person name="Benoit J.B."/>
            <person name="Bornberg-Bauer E."/>
            <person name="Tobe S.S."/>
        </authorList>
    </citation>
    <scope>NUCLEOTIDE SEQUENCE</scope>
    <source>
        <strain evidence="5">Stay&amp;Tobe</strain>
    </source>
</reference>
<name>A0AAD8AFK2_DIPPU</name>
<evidence type="ECO:0000256" key="2">
    <source>
        <dbReference type="RuleBase" id="RU003494"/>
    </source>
</evidence>
<dbReference type="Gene3D" id="1.20.1050.10">
    <property type="match status" value="1"/>
</dbReference>
<evidence type="ECO:0000259" key="4">
    <source>
        <dbReference type="PROSITE" id="PS50405"/>
    </source>
</evidence>
<dbReference type="PANTHER" id="PTHR43969:SF9">
    <property type="entry name" value="GLUTATHIONE S TRANSFERASE D10, ISOFORM A-RELATED"/>
    <property type="match status" value="1"/>
</dbReference>
<gene>
    <name evidence="5" type="ORF">L9F63_026826</name>
</gene>
<evidence type="ECO:0000313" key="6">
    <source>
        <dbReference type="Proteomes" id="UP001233999"/>
    </source>
</evidence>
<sequence length="182" mass="20650">LELNMKVVNTTAGEQLTPEYIKMNPQHTIPTLDDNGFILWESRAIMGYMVNQYAKDDVLYPKEPKKRALVDQRLYFDAGTFHARIFDYFYPVAFTGAEPQPEKLEKINESLNLLNLFLEDNEFVAGNNLTIADISIVVSVSNAEVLGADLSPHENILTWYDKVKKELPDYEEINQAGADAFG</sequence>
<dbReference type="GO" id="GO:0006749">
    <property type="term" value="P:glutathione metabolic process"/>
    <property type="evidence" value="ECO:0007669"/>
    <property type="project" value="TreeGrafter"/>
</dbReference>
<dbReference type="SUPFAM" id="SSF47616">
    <property type="entry name" value="GST C-terminal domain-like"/>
    <property type="match status" value="1"/>
</dbReference>
<dbReference type="InterPro" id="IPR036249">
    <property type="entry name" value="Thioredoxin-like_sf"/>
</dbReference>
<dbReference type="Gene3D" id="3.40.30.10">
    <property type="entry name" value="Glutaredoxin"/>
    <property type="match status" value="1"/>
</dbReference>
<feature type="domain" description="GST N-terminal" evidence="3">
    <location>
        <begin position="1"/>
        <end position="57"/>
    </location>
</feature>
<dbReference type="Pfam" id="PF00043">
    <property type="entry name" value="GST_C"/>
    <property type="match status" value="1"/>
</dbReference>
<dbReference type="EMBL" id="JASPKZ010001393">
    <property type="protein sequence ID" value="KAJ9598069.1"/>
    <property type="molecule type" value="Genomic_DNA"/>
</dbReference>
<dbReference type="Proteomes" id="UP001233999">
    <property type="component" value="Unassembled WGS sequence"/>
</dbReference>
<comment type="similarity">
    <text evidence="2">Belongs to the GST superfamily.</text>
</comment>
<dbReference type="AlphaFoldDB" id="A0AAD8AFK2"/>
<organism evidence="5 6">
    <name type="scientific">Diploptera punctata</name>
    <name type="common">Pacific beetle cockroach</name>
    <dbReference type="NCBI Taxonomy" id="6984"/>
    <lineage>
        <taxon>Eukaryota</taxon>
        <taxon>Metazoa</taxon>
        <taxon>Ecdysozoa</taxon>
        <taxon>Arthropoda</taxon>
        <taxon>Hexapoda</taxon>
        <taxon>Insecta</taxon>
        <taxon>Pterygota</taxon>
        <taxon>Neoptera</taxon>
        <taxon>Polyneoptera</taxon>
        <taxon>Dictyoptera</taxon>
        <taxon>Blattodea</taxon>
        <taxon>Blaberoidea</taxon>
        <taxon>Blaberidae</taxon>
        <taxon>Diplopterinae</taxon>
        <taxon>Diploptera</taxon>
    </lineage>
</organism>
<dbReference type="CDD" id="cd03177">
    <property type="entry name" value="GST_C_Delta_Epsilon"/>
    <property type="match status" value="1"/>
</dbReference>
<comment type="subunit">
    <text evidence="1">Homodimer.</text>
</comment>
<accession>A0AAD8AFK2</accession>
<evidence type="ECO:0000256" key="1">
    <source>
        <dbReference type="ARBA" id="ARBA00011738"/>
    </source>
</evidence>
<dbReference type="PROSITE" id="PS50404">
    <property type="entry name" value="GST_NTER"/>
    <property type="match status" value="1"/>
</dbReference>
<evidence type="ECO:0000259" key="3">
    <source>
        <dbReference type="PROSITE" id="PS50404"/>
    </source>
</evidence>
<feature type="domain" description="GST C-terminal" evidence="4">
    <location>
        <begin position="63"/>
        <end position="180"/>
    </location>
</feature>
<dbReference type="PANTHER" id="PTHR43969">
    <property type="entry name" value="GLUTATHIONE S TRANSFERASE D10, ISOFORM A-RELATED"/>
    <property type="match status" value="1"/>
</dbReference>
<dbReference type="FunFam" id="1.20.1050.10:FF:000007">
    <property type="entry name" value="Glutathione S-transferase 1-1"/>
    <property type="match status" value="1"/>
</dbReference>
<dbReference type="Pfam" id="PF02798">
    <property type="entry name" value="GST_N"/>
    <property type="match status" value="1"/>
</dbReference>
<dbReference type="InterPro" id="IPR004045">
    <property type="entry name" value="Glutathione_S-Trfase_N"/>
</dbReference>
<dbReference type="InterPro" id="IPR010987">
    <property type="entry name" value="Glutathione-S-Trfase_C-like"/>
</dbReference>
<dbReference type="GO" id="GO:0004364">
    <property type="term" value="F:glutathione transferase activity"/>
    <property type="evidence" value="ECO:0007669"/>
    <property type="project" value="TreeGrafter"/>
</dbReference>
<comment type="caution">
    <text evidence="5">The sequence shown here is derived from an EMBL/GenBank/DDBJ whole genome shotgun (WGS) entry which is preliminary data.</text>
</comment>
<feature type="non-terminal residue" evidence="5">
    <location>
        <position position="182"/>
    </location>
</feature>
<dbReference type="SFLD" id="SFLDS00019">
    <property type="entry name" value="Glutathione_Transferase_(cytos"/>
    <property type="match status" value="1"/>
</dbReference>
<protein>
    <submittedName>
        <fullName evidence="5">Uncharacterized protein</fullName>
    </submittedName>
</protein>
<keyword evidence="6" id="KW-1185">Reference proteome</keyword>
<dbReference type="SUPFAM" id="SSF52833">
    <property type="entry name" value="Thioredoxin-like"/>
    <property type="match status" value="1"/>
</dbReference>
<proteinExistence type="inferred from homology"/>
<feature type="non-terminal residue" evidence="5">
    <location>
        <position position="1"/>
    </location>
</feature>
<dbReference type="InterPro" id="IPR004046">
    <property type="entry name" value="GST_C"/>
</dbReference>
<evidence type="ECO:0000313" key="5">
    <source>
        <dbReference type="EMBL" id="KAJ9598069.1"/>
    </source>
</evidence>
<dbReference type="InterPro" id="IPR040079">
    <property type="entry name" value="Glutathione_S-Trfase"/>
</dbReference>
<dbReference type="SFLD" id="SFLDG00358">
    <property type="entry name" value="Main_(cytGST)"/>
    <property type="match status" value="1"/>
</dbReference>